<dbReference type="AlphaFoldDB" id="A0A833M8V5"/>
<feature type="domain" description="Metalloprotease TldD/E central" evidence="3">
    <location>
        <begin position="118"/>
        <end position="215"/>
    </location>
</feature>
<dbReference type="GO" id="GO:0005829">
    <property type="term" value="C:cytosol"/>
    <property type="evidence" value="ECO:0007669"/>
    <property type="project" value="TreeGrafter"/>
</dbReference>
<keyword evidence="5" id="KW-1185">Reference proteome</keyword>
<gene>
    <name evidence="4" type="ORF">F8153_03480</name>
</gene>
<evidence type="ECO:0000256" key="1">
    <source>
        <dbReference type="ARBA" id="ARBA00005836"/>
    </source>
</evidence>
<comment type="caution">
    <text evidence="4">The sequence shown here is derived from an EMBL/GenBank/DDBJ whole genome shotgun (WGS) entry which is preliminary data.</text>
</comment>
<dbReference type="RefSeq" id="WP_151864971.1">
    <property type="nucleotide sequence ID" value="NZ_WBZB01000012.1"/>
</dbReference>
<dbReference type="Gene3D" id="3.30.2290.10">
    <property type="entry name" value="PmbA/TldD superfamily"/>
    <property type="match status" value="1"/>
</dbReference>
<protein>
    <submittedName>
        <fullName evidence="4">TldD/PmbA family protein</fullName>
    </submittedName>
</protein>
<dbReference type="InterPro" id="IPR036059">
    <property type="entry name" value="TldD/PmbA_sf"/>
</dbReference>
<dbReference type="PANTHER" id="PTHR30624">
    <property type="entry name" value="UNCHARACTERIZED PROTEIN TLDD AND PMBA"/>
    <property type="match status" value="1"/>
</dbReference>
<dbReference type="InterPro" id="IPR035068">
    <property type="entry name" value="TldD/PmbA_N"/>
</dbReference>
<dbReference type="PANTHER" id="PTHR30624:SF0">
    <property type="entry name" value="METALLOPROTEASE SLR0863"/>
    <property type="match status" value="1"/>
</dbReference>
<name>A0A833M8V5_9FIRM</name>
<sequence length="491" mass="54409">MKKYDDLIKNSLKYAEELGIYLIIRIQQTKGKYVLVNNTKTEEISYNEAAGIGFHAFTKEGGCGFAATEIHEIENCRRMIKLAADIAFQMEKREGKKNTEVYRLEPIKDEVFAKVKYPFDYYSLEEAEKKVIALNGEILKSYSNIAIESIYRQVEDQWRIARSDGGDVIFNIPRTVFFSTITAKGKKTATTRAALSGSDSSILHDDDKVEILHKRIHNACSLAIDLLEANMVKGGNYKIVMDYALAKGLAHEAFGHAVESDGLKTSILGNEDGSFKKGVEVAMPIVSIIDEAKEGDYAYQPYSANGIKRRRVEIIKDGVLKEALADIFSAAEANVEVTGAGRLESFRHIPIPRMSNIRIEVKDPIELDKAIEDVKPEEIYKILLENNIAKEDEEILYLVGYKGGQVKPSQGEFVFNCSGIYKLGKETTLYQPAIFSGNILSALKSIIAAIGPLQLDAQGTCGKFGQQVPSSGGSHYFVVMEANKDIIIGGE</sequence>
<organism evidence="4 5">
    <name type="scientific">Alkaliphilus serpentinus</name>
    <dbReference type="NCBI Taxonomy" id="1482731"/>
    <lineage>
        <taxon>Bacteria</taxon>
        <taxon>Bacillati</taxon>
        <taxon>Bacillota</taxon>
        <taxon>Clostridia</taxon>
        <taxon>Peptostreptococcales</taxon>
        <taxon>Natronincolaceae</taxon>
        <taxon>Alkaliphilus</taxon>
    </lineage>
</organism>
<dbReference type="GO" id="GO:0006508">
    <property type="term" value="P:proteolysis"/>
    <property type="evidence" value="ECO:0007669"/>
    <property type="project" value="InterPro"/>
</dbReference>
<evidence type="ECO:0000259" key="2">
    <source>
        <dbReference type="Pfam" id="PF19289"/>
    </source>
</evidence>
<evidence type="ECO:0000313" key="4">
    <source>
        <dbReference type="EMBL" id="KAB3531791.1"/>
    </source>
</evidence>
<proteinExistence type="inferred from homology"/>
<dbReference type="InterPro" id="IPR045570">
    <property type="entry name" value="Metalloprtase-TldD/E_cen_dom"/>
</dbReference>
<dbReference type="GO" id="GO:0008237">
    <property type="term" value="F:metallopeptidase activity"/>
    <property type="evidence" value="ECO:0007669"/>
    <property type="project" value="InterPro"/>
</dbReference>
<dbReference type="Proteomes" id="UP000465601">
    <property type="component" value="Unassembled WGS sequence"/>
</dbReference>
<dbReference type="InterPro" id="IPR045569">
    <property type="entry name" value="Metalloprtase-TldD/E_C"/>
</dbReference>
<feature type="domain" description="Metalloprotease TldD/E C-terminal" evidence="2">
    <location>
        <begin position="235"/>
        <end position="449"/>
    </location>
</feature>
<dbReference type="SUPFAM" id="SSF111283">
    <property type="entry name" value="Putative modulator of DNA gyrase, PmbA/TldD"/>
    <property type="match status" value="1"/>
</dbReference>
<reference evidence="4 5" key="1">
    <citation type="submission" date="2019-10" db="EMBL/GenBank/DDBJ databases">
        <title>Alkaliphilus serpentinus sp. nov. and Alkaliphilus pronyensis sp. nov., two novel anaerobic alkaliphilic species isolated from the serpentinized-hosted hydrothermal field of the Prony Bay (New Caledonia).</title>
        <authorList>
            <person name="Postec A."/>
        </authorList>
    </citation>
    <scope>NUCLEOTIDE SEQUENCE [LARGE SCALE GENOMIC DNA]</scope>
    <source>
        <strain evidence="4 5">LacT</strain>
    </source>
</reference>
<dbReference type="Pfam" id="PF19290">
    <property type="entry name" value="PmbA_TldD_2nd"/>
    <property type="match status" value="1"/>
</dbReference>
<evidence type="ECO:0000259" key="3">
    <source>
        <dbReference type="Pfam" id="PF19290"/>
    </source>
</evidence>
<dbReference type="OrthoDB" id="9803213at2"/>
<comment type="similarity">
    <text evidence="1">Belongs to the peptidase U62 family.</text>
</comment>
<dbReference type="Pfam" id="PF19289">
    <property type="entry name" value="PmbA_TldD_3rd"/>
    <property type="match status" value="1"/>
</dbReference>
<dbReference type="EMBL" id="WBZB01000012">
    <property type="protein sequence ID" value="KAB3531791.1"/>
    <property type="molecule type" value="Genomic_DNA"/>
</dbReference>
<dbReference type="InterPro" id="IPR051463">
    <property type="entry name" value="Peptidase_U62_metallo"/>
</dbReference>
<evidence type="ECO:0000313" key="5">
    <source>
        <dbReference type="Proteomes" id="UP000465601"/>
    </source>
</evidence>
<accession>A0A833M8V5</accession>